<reference evidence="3 4" key="1">
    <citation type="journal article" date="2023" name="Elife">
        <title>Identification of key yeast species and microbe-microbe interactions impacting larval growth of Drosophila in the wild.</title>
        <authorList>
            <person name="Mure A."/>
            <person name="Sugiura Y."/>
            <person name="Maeda R."/>
            <person name="Honda K."/>
            <person name="Sakurai N."/>
            <person name="Takahashi Y."/>
            <person name="Watada M."/>
            <person name="Katoh T."/>
            <person name="Gotoh A."/>
            <person name="Gotoh Y."/>
            <person name="Taniguchi I."/>
            <person name="Nakamura K."/>
            <person name="Hayashi T."/>
            <person name="Katayama T."/>
            <person name="Uemura T."/>
            <person name="Hattori Y."/>
        </authorList>
    </citation>
    <scope>NUCLEOTIDE SEQUENCE [LARGE SCALE GENOMIC DNA]</scope>
    <source>
        <strain evidence="3 4">KH-74</strain>
    </source>
</reference>
<evidence type="ECO:0000313" key="4">
    <source>
        <dbReference type="Proteomes" id="UP001377567"/>
    </source>
</evidence>
<dbReference type="InterPro" id="IPR041899">
    <property type="entry name" value="MAGE_WH2"/>
</dbReference>
<feature type="compositionally biased region" description="Low complexity" evidence="1">
    <location>
        <begin position="17"/>
        <end position="34"/>
    </location>
</feature>
<evidence type="ECO:0000313" key="3">
    <source>
        <dbReference type="EMBL" id="GMM59001.1"/>
    </source>
</evidence>
<name>A0AAV5S6L4_MAUHU</name>
<dbReference type="EMBL" id="BTGD01000025">
    <property type="protein sequence ID" value="GMM59001.1"/>
    <property type="molecule type" value="Genomic_DNA"/>
</dbReference>
<dbReference type="AlphaFoldDB" id="A0AAV5S6L4"/>
<organism evidence="3 4">
    <name type="scientific">Maudiozyma humilis</name>
    <name type="common">Sour dough yeast</name>
    <name type="synonym">Kazachstania humilis</name>
    <dbReference type="NCBI Taxonomy" id="51915"/>
    <lineage>
        <taxon>Eukaryota</taxon>
        <taxon>Fungi</taxon>
        <taxon>Dikarya</taxon>
        <taxon>Ascomycota</taxon>
        <taxon>Saccharomycotina</taxon>
        <taxon>Saccharomycetes</taxon>
        <taxon>Saccharomycetales</taxon>
        <taxon>Saccharomycetaceae</taxon>
        <taxon>Maudiozyma</taxon>
    </lineage>
</organism>
<gene>
    <name evidence="3" type="ORF">DAKH74_056180</name>
</gene>
<dbReference type="InterPro" id="IPR002190">
    <property type="entry name" value="MHD_dom"/>
</dbReference>
<accession>A0AAV5S6L4</accession>
<feature type="domain" description="MAGE" evidence="2">
    <location>
        <begin position="63"/>
        <end position="274"/>
    </location>
</feature>
<dbReference type="Pfam" id="PF01454">
    <property type="entry name" value="MAGE"/>
    <property type="match status" value="1"/>
</dbReference>
<dbReference type="Gene3D" id="1.10.10.1210">
    <property type="entry name" value="MAGE homology domain, winged helix WH2 motif"/>
    <property type="match status" value="1"/>
</dbReference>
<evidence type="ECO:0000259" key="2">
    <source>
        <dbReference type="Pfam" id="PF01454"/>
    </source>
</evidence>
<dbReference type="Proteomes" id="UP001377567">
    <property type="component" value="Unassembled WGS sequence"/>
</dbReference>
<protein>
    <submittedName>
        <fullName evidence="3">Smc5-Smc6 complex subunit</fullName>
    </submittedName>
</protein>
<keyword evidence="4" id="KW-1185">Reference proteome</keyword>
<feature type="region of interest" description="Disordered" evidence="1">
    <location>
        <begin position="1"/>
        <end position="35"/>
    </location>
</feature>
<evidence type="ECO:0000256" key="1">
    <source>
        <dbReference type="SAM" id="MobiDB-lite"/>
    </source>
</evidence>
<comment type="caution">
    <text evidence="3">The sequence shown here is derived from an EMBL/GenBank/DDBJ whole genome shotgun (WGS) entry which is preliminary data.</text>
</comment>
<sequence length="309" mass="32289">MNSHSHSPAPSALRAEGSPSDSPSPSSLRDSGSGVPLASLAAPARLCQHILSSTQSRSTPLLPRERLVRTVRELNRELGTGTRTPFAAVYDSANALLRSAYGYELTPVQPLTPTPNATATSAHPSRAAQFILRNALPPQPRLAAMQRAQTAAMHRDSAEDAAADPSLEHTLRGLTALIVSLTLLSHNNLLHTELARHLRAFGVPADGTPIPVLQCSLEQLLRRLERSGYIARHEEGSGAGGEAAPAAAAAPDALPGERVVVYRVGPRSAAEFGAAGLARLLQTLMGVAGDAADAVAREVLQMCGDTVGS</sequence>
<proteinExistence type="predicted"/>